<keyword evidence="3 4" id="KW-0175">Coiled coil</keyword>
<evidence type="ECO:0000313" key="6">
    <source>
        <dbReference type="EMBL" id="KMR04625.1"/>
    </source>
</evidence>
<evidence type="ECO:0000259" key="5">
    <source>
        <dbReference type="Pfam" id="PF06244"/>
    </source>
</evidence>
<feature type="domain" description="Coiled-coil" evidence="5">
    <location>
        <begin position="125"/>
        <end position="206"/>
    </location>
</feature>
<keyword evidence="7" id="KW-1185">Reference proteome</keyword>
<dbReference type="InterPro" id="IPR054414">
    <property type="entry name" value="Ccdc124/Oxs1_C"/>
</dbReference>
<evidence type="ECO:0000256" key="4">
    <source>
        <dbReference type="SAM" id="Coils"/>
    </source>
</evidence>
<comment type="similarity">
    <text evidence="2">Belongs to the CCDC124 family.</text>
</comment>
<dbReference type="Pfam" id="PF06244">
    <property type="entry name" value="Ccdc124"/>
    <property type="match status" value="1"/>
</dbReference>
<dbReference type="GO" id="GO:0030496">
    <property type="term" value="C:midbody"/>
    <property type="evidence" value="ECO:0007669"/>
    <property type="project" value="UniProtKB-SubCell"/>
</dbReference>
<comment type="caution">
    <text evidence="6">The sequence shown here is derived from an EMBL/GenBank/DDBJ whole genome shotgun (WGS) entry which is preliminary data.</text>
</comment>
<evidence type="ECO:0000256" key="3">
    <source>
        <dbReference type="ARBA" id="ARBA00023054"/>
    </source>
</evidence>
<organism evidence="6 7">
    <name type="scientific">Lasius niger</name>
    <name type="common">Black garden ant</name>
    <dbReference type="NCBI Taxonomy" id="67767"/>
    <lineage>
        <taxon>Eukaryota</taxon>
        <taxon>Metazoa</taxon>
        <taxon>Ecdysozoa</taxon>
        <taxon>Arthropoda</taxon>
        <taxon>Hexapoda</taxon>
        <taxon>Insecta</taxon>
        <taxon>Pterygota</taxon>
        <taxon>Neoptera</taxon>
        <taxon>Endopterygota</taxon>
        <taxon>Hymenoptera</taxon>
        <taxon>Apocrita</taxon>
        <taxon>Aculeata</taxon>
        <taxon>Formicoidea</taxon>
        <taxon>Formicidae</taxon>
        <taxon>Formicinae</taxon>
        <taxon>Lasius</taxon>
        <taxon>Lasius</taxon>
    </lineage>
</organism>
<dbReference type="EMBL" id="LBMM01000172">
    <property type="protein sequence ID" value="KMR04625.1"/>
    <property type="molecule type" value="Genomic_DNA"/>
</dbReference>
<dbReference type="STRING" id="67767.A0A0J7L9B2"/>
<evidence type="ECO:0000256" key="2">
    <source>
        <dbReference type="ARBA" id="ARBA00008296"/>
    </source>
</evidence>
<dbReference type="GO" id="GO:0003713">
    <property type="term" value="F:transcription coactivator activity"/>
    <property type="evidence" value="ECO:0007669"/>
    <property type="project" value="TreeGrafter"/>
</dbReference>
<proteinExistence type="inferred from homology"/>
<evidence type="ECO:0000313" key="7">
    <source>
        <dbReference type="Proteomes" id="UP000036403"/>
    </source>
</evidence>
<dbReference type="GO" id="GO:0006366">
    <property type="term" value="P:transcription by RNA polymerase II"/>
    <property type="evidence" value="ECO:0007669"/>
    <property type="project" value="TreeGrafter"/>
</dbReference>
<dbReference type="PANTHER" id="PTHR21680:SF0">
    <property type="entry name" value="COILED-COIL DOMAIN-CONTAINING PROTEIN 124"/>
    <property type="match status" value="1"/>
</dbReference>
<reference evidence="6 7" key="1">
    <citation type="submission" date="2015-04" db="EMBL/GenBank/DDBJ databases">
        <title>Lasius niger genome sequencing.</title>
        <authorList>
            <person name="Konorov E.A."/>
            <person name="Nikitin M.A."/>
            <person name="Kirill M.V."/>
            <person name="Chang P."/>
        </authorList>
    </citation>
    <scope>NUCLEOTIDE SEQUENCE [LARGE SCALE GENOMIC DNA]</scope>
    <source>
        <tissue evidence="6">Whole</tissue>
    </source>
</reference>
<name>A0A0J7L9B2_LASNI</name>
<gene>
    <name evidence="6" type="ORF">RF55_576</name>
</gene>
<dbReference type="Proteomes" id="UP000036403">
    <property type="component" value="Unassembled WGS sequence"/>
</dbReference>
<accession>A0A0J7L9B2</accession>
<protein>
    <submittedName>
        <fullName evidence="6">Putative coiled-coil domain-containing protein 124-a</fullName>
    </submittedName>
</protein>
<sequence>MPKKFVGENSKAVAARARKAAAKEAETVKKAMEAEDKAWEDNDKQMLKKKQKQVRLREELEKKRQQQLEKKAEAKALLEKEMANIKIGGKQPASKVTRAEIVSVTEKRNQVAMKKKEEEKPIEENLNRLTLEGETAHGIDEAISILSTKDPEIDRHPEKRMKAAYASFEEKMMPVIKEQNPTLRLSQLKQILRKEWIKSTENPLNQKLLNN</sequence>
<comment type="subcellular location">
    <subcellularLocation>
        <location evidence="1">Midbody</location>
    </subcellularLocation>
</comment>
<dbReference type="PaxDb" id="67767-A0A0J7L9B2"/>
<dbReference type="PANTHER" id="PTHR21680">
    <property type="entry name" value="COILED-COIL DOMAIN-CONTAINING PROTEIN 124"/>
    <property type="match status" value="1"/>
</dbReference>
<dbReference type="AlphaFoldDB" id="A0A0J7L9B2"/>
<dbReference type="InterPro" id="IPR010422">
    <property type="entry name" value="Ccdc124/Oxs1"/>
</dbReference>
<dbReference type="GO" id="GO:0005634">
    <property type="term" value="C:nucleus"/>
    <property type="evidence" value="ECO:0007669"/>
    <property type="project" value="TreeGrafter"/>
</dbReference>
<evidence type="ECO:0000256" key="1">
    <source>
        <dbReference type="ARBA" id="ARBA00004214"/>
    </source>
</evidence>
<feature type="coiled-coil region" evidence="4">
    <location>
        <begin position="22"/>
        <end position="84"/>
    </location>
</feature>
<dbReference type="OrthoDB" id="76412at2759"/>